<dbReference type="STRING" id="1805146.AUJ27_03680"/>
<dbReference type="Proteomes" id="UP000183192">
    <property type="component" value="Unassembled WGS sequence"/>
</dbReference>
<proteinExistence type="predicted"/>
<evidence type="ECO:0000259" key="1">
    <source>
        <dbReference type="Pfam" id="PF01965"/>
    </source>
</evidence>
<protein>
    <recommendedName>
        <fullName evidence="1">DJ-1/PfpI domain-containing protein</fullName>
    </recommendedName>
</protein>
<organism evidence="2 3">
    <name type="scientific">Candidatus Falkowbacteria bacterium CG1_02_37_44</name>
    <dbReference type="NCBI Taxonomy" id="1805146"/>
    <lineage>
        <taxon>Bacteria</taxon>
        <taxon>Candidatus Falkowiibacteriota</taxon>
    </lineage>
</organism>
<dbReference type="Gene3D" id="3.40.50.880">
    <property type="match status" value="1"/>
</dbReference>
<accession>A0A1J4T4K4</accession>
<name>A0A1J4T4K4_9BACT</name>
<dbReference type="PANTHER" id="PTHR48094:SF12">
    <property type="entry name" value="PARKINSON DISEASE PROTEIN 7 HOMOLOG"/>
    <property type="match status" value="1"/>
</dbReference>
<feature type="domain" description="DJ-1/PfpI" evidence="1">
    <location>
        <begin position="37"/>
        <end position="200"/>
    </location>
</feature>
<dbReference type="InterPro" id="IPR029062">
    <property type="entry name" value="Class_I_gatase-like"/>
</dbReference>
<evidence type="ECO:0000313" key="2">
    <source>
        <dbReference type="EMBL" id="OIO06722.1"/>
    </source>
</evidence>
<dbReference type="GO" id="GO:0005737">
    <property type="term" value="C:cytoplasm"/>
    <property type="evidence" value="ECO:0007669"/>
    <property type="project" value="TreeGrafter"/>
</dbReference>
<dbReference type="SUPFAM" id="SSF52317">
    <property type="entry name" value="Class I glutamine amidotransferase-like"/>
    <property type="match status" value="1"/>
</dbReference>
<gene>
    <name evidence="2" type="ORF">AUJ27_03680</name>
</gene>
<evidence type="ECO:0000313" key="3">
    <source>
        <dbReference type="Proteomes" id="UP000183192"/>
    </source>
</evidence>
<comment type="caution">
    <text evidence="2">The sequence shown here is derived from an EMBL/GenBank/DDBJ whole genome shotgun (WGS) entry which is preliminary data.</text>
</comment>
<dbReference type="InterPro" id="IPR002818">
    <property type="entry name" value="DJ-1/PfpI"/>
</dbReference>
<dbReference type="AlphaFoldDB" id="A0A1J4T4K4"/>
<sequence>MKKIILIIAVLLIIISGYAIYKDNSVPEENNMVLKNKKILMVIAPVDFRDEEYLEPRQVLESAGAAIDVASIQKIKARGVGGTEVDVNLTTGDINVDDYDAVVFVGGAGMEEILDDESLQVLALKFYNAQKLTTAICVAPAILAKAGILDGKQATSWPGVKADLQSGGAGFTGEDVTIFQNIITADGPDSAKKFGEKIVEALSK</sequence>
<reference evidence="2 3" key="1">
    <citation type="journal article" date="2016" name="Environ. Microbiol.">
        <title>Genomic resolution of a cold subsurface aquifer community provides metabolic insights for novel microbes adapted to high CO concentrations.</title>
        <authorList>
            <person name="Probst A.J."/>
            <person name="Castelle C.J."/>
            <person name="Singh A."/>
            <person name="Brown C.T."/>
            <person name="Anantharaman K."/>
            <person name="Sharon I."/>
            <person name="Hug L.A."/>
            <person name="Burstein D."/>
            <person name="Emerson J.B."/>
            <person name="Thomas B.C."/>
            <person name="Banfield J.F."/>
        </authorList>
    </citation>
    <scope>NUCLEOTIDE SEQUENCE [LARGE SCALE GENOMIC DNA]</scope>
    <source>
        <strain evidence="2">CG1_02_37_44</strain>
    </source>
</reference>
<dbReference type="CDD" id="cd03135">
    <property type="entry name" value="GATase1_DJ-1"/>
    <property type="match status" value="1"/>
</dbReference>
<dbReference type="InterPro" id="IPR050325">
    <property type="entry name" value="Prot/Nucl_acid_deglycase"/>
</dbReference>
<dbReference type="PANTHER" id="PTHR48094">
    <property type="entry name" value="PROTEIN/NUCLEIC ACID DEGLYCASE DJ-1-RELATED"/>
    <property type="match status" value="1"/>
</dbReference>
<dbReference type="EMBL" id="MNUU01000071">
    <property type="protein sequence ID" value="OIO06722.1"/>
    <property type="molecule type" value="Genomic_DNA"/>
</dbReference>
<dbReference type="Pfam" id="PF01965">
    <property type="entry name" value="DJ-1_PfpI"/>
    <property type="match status" value="1"/>
</dbReference>